<feature type="domain" description="Core-binding (CB)" evidence="7">
    <location>
        <begin position="45"/>
        <end position="141"/>
    </location>
</feature>
<evidence type="ECO:0000313" key="8">
    <source>
        <dbReference type="EMBL" id="GAA2428193.1"/>
    </source>
</evidence>
<name>A0ABN3JEF4_9ACTN</name>
<keyword evidence="3" id="KW-0233">DNA recombination</keyword>
<organism evidence="8 9">
    <name type="scientific">Actinomadura vinacea</name>
    <dbReference type="NCBI Taxonomy" id="115336"/>
    <lineage>
        <taxon>Bacteria</taxon>
        <taxon>Bacillati</taxon>
        <taxon>Actinomycetota</taxon>
        <taxon>Actinomycetes</taxon>
        <taxon>Streptosporangiales</taxon>
        <taxon>Thermomonosporaceae</taxon>
        <taxon>Actinomadura</taxon>
    </lineage>
</organism>
<evidence type="ECO:0000256" key="2">
    <source>
        <dbReference type="ARBA" id="ARBA00023125"/>
    </source>
</evidence>
<evidence type="ECO:0000256" key="4">
    <source>
        <dbReference type="PROSITE-ProRule" id="PRU01248"/>
    </source>
</evidence>
<evidence type="ECO:0000256" key="3">
    <source>
        <dbReference type="ARBA" id="ARBA00023172"/>
    </source>
</evidence>
<keyword evidence="2 4" id="KW-0238">DNA-binding</keyword>
<comment type="caution">
    <text evidence="8">The sequence shown here is derived from an EMBL/GenBank/DDBJ whole genome shotgun (WGS) entry which is preliminary data.</text>
</comment>
<dbReference type="Pfam" id="PF00589">
    <property type="entry name" value="Phage_integrase"/>
    <property type="match status" value="1"/>
</dbReference>
<evidence type="ECO:0000256" key="1">
    <source>
        <dbReference type="ARBA" id="ARBA00008857"/>
    </source>
</evidence>
<dbReference type="SUPFAM" id="SSF56349">
    <property type="entry name" value="DNA breaking-rejoining enzymes"/>
    <property type="match status" value="1"/>
</dbReference>
<feature type="region of interest" description="Disordered" evidence="5">
    <location>
        <begin position="1"/>
        <end position="43"/>
    </location>
</feature>
<dbReference type="PROSITE" id="PS51898">
    <property type="entry name" value="TYR_RECOMBINASE"/>
    <property type="match status" value="1"/>
</dbReference>
<comment type="similarity">
    <text evidence="1">Belongs to the 'phage' integrase family.</text>
</comment>
<sequence>MTSDTSPPTGSPPSAPASETSPRPPGGATPQAGRRRGARPTPLPEGLQAVFAAYQRGIALPSESLDADTVRVYASRVRQYLAWLAIALADGTAEGDPLTDPDASDRAARGYRTHLQTVLKRKPATINAHLTAVDDFYRRRGLGPAAAERAEIPPAAPRPLDEGDQLALLREADRAPLRDKAIAFTAFYAGTRISETTRLDTSDVRTSAGNGNLIVRAGKNGRYREIPLHPKLRAVLEEWLRERADWKGADASPALFLNRRGGRLSARSAYTVLRAIAAAANLPIGRDGVFTPRVLRHTAGAIMTRQGTDIVVVAELLGHTVETARRYSLPTHHDRQKAIERLTVDE</sequence>
<evidence type="ECO:0000256" key="5">
    <source>
        <dbReference type="SAM" id="MobiDB-lite"/>
    </source>
</evidence>
<evidence type="ECO:0000259" key="6">
    <source>
        <dbReference type="PROSITE" id="PS51898"/>
    </source>
</evidence>
<gene>
    <name evidence="8" type="primary">xerD_3</name>
    <name evidence="8" type="ORF">GCM10010191_46500</name>
</gene>
<dbReference type="PANTHER" id="PTHR30349:SF41">
    <property type="entry name" value="INTEGRASE_RECOMBINASE PROTEIN MJ0367-RELATED"/>
    <property type="match status" value="1"/>
</dbReference>
<evidence type="ECO:0000259" key="7">
    <source>
        <dbReference type="PROSITE" id="PS51900"/>
    </source>
</evidence>
<protein>
    <submittedName>
        <fullName evidence="8">Site-specific tyrosine recombinase XerD</fullName>
    </submittedName>
</protein>
<dbReference type="InterPro" id="IPR002104">
    <property type="entry name" value="Integrase_catalytic"/>
</dbReference>
<dbReference type="CDD" id="cd00397">
    <property type="entry name" value="DNA_BRE_C"/>
    <property type="match status" value="1"/>
</dbReference>
<proteinExistence type="inferred from homology"/>
<reference evidence="8 9" key="1">
    <citation type="journal article" date="2019" name="Int. J. Syst. Evol. Microbiol.">
        <title>The Global Catalogue of Microorganisms (GCM) 10K type strain sequencing project: providing services to taxonomists for standard genome sequencing and annotation.</title>
        <authorList>
            <consortium name="The Broad Institute Genomics Platform"/>
            <consortium name="The Broad Institute Genome Sequencing Center for Infectious Disease"/>
            <person name="Wu L."/>
            <person name="Ma J."/>
        </authorList>
    </citation>
    <scope>NUCLEOTIDE SEQUENCE [LARGE SCALE GENOMIC DNA]</scope>
    <source>
        <strain evidence="8 9">JCM 3325</strain>
    </source>
</reference>
<dbReference type="InterPro" id="IPR050090">
    <property type="entry name" value="Tyrosine_recombinase_XerCD"/>
</dbReference>
<dbReference type="InterPro" id="IPR013762">
    <property type="entry name" value="Integrase-like_cat_sf"/>
</dbReference>
<dbReference type="InterPro" id="IPR011010">
    <property type="entry name" value="DNA_brk_join_enz"/>
</dbReference>
<feature type="domain" description="Tyr recombinase" evidence="6">
    <location>
        <begin position="155"/>
        <end position="341"/>
    </location>
</feature>
<dbReference type="PROSITE" id="PS51900">
    <property type="entry name" value="CB"/>
    <property type="match status" value="1"/>
</dbReference>
<dbReference type="Gene3D" id="1.10.150.130">
    <property type="match status" value="1"/>
</dbReference>
<keyword evidence="9" id="KW-1185">Reference proteome</keyword>
<dbReference type="InterPro" id="IPR010998">
    <property type="entry name" value="Integrase_recombinase_N"/>
</dbReference>
<accession>A0ABN3JEF4</accession>
<dbReference type="RefSeq" id="WP_344591556.1">
    <property type="nucleotide sequence ID" value="NZ_BAAARW010000016.1"/>
</dbReference>
<dbReference type="InterPro" id="IPR044068">
    <property type="entry name" value="CB"/>
</dbReference>
<dbReference type="Gene3D" id="1.10.443.10">
    <property type="entry name" value="Intergrase catalytic core"/>
    <property type="match status" value="1"/>
</dbReference>
<dbReference type="EMBL" id="BAAARW010000016">
    <property type="protein sequence ID" value="GAA2428193.1"/>
    <property type="molecule type" value="Genomic_DNA"/>
</dbReference>
<dbReference type="PANTHER" id="PTHR30349">
    <property type="entry name" value="PHAGE INTEGRASE-RELATED"/>
    <property type="match status" value="1"/>
</dbReference>
<dbReference type="Proteomes" id="UP001501231">
    <property type="component" value="Unassembled WGS sequence"/>
</dbReference>
<evidence type="ECO:0000313" key="9">
    <source>
        <dbReference type="Proteomes" id="UP001501231"/>
    </source>
</evidence>